<dbReference type="GO" id="GO:0018849">
    <property type="term" value="F:muconate cycloisomerase activity"/>
    <property type="evidence" value="ECO:0007669"/>
    <property type="project" value="UniProtKB-EC"/>
</dbReference>
<organism evidence="2 3">
    <name type="scientific">Occultella aeris</name>
    <dbReference type="NCBI Taxonomy" id="2761496"/>
    <lineage>
        <taxon>Bacteria</taxon>
        <taxon>Bacillati</taxon>
        <taxon>Actinomycetota</taxon>
        <taxon>Actinomycetes</taxon>
        <taxon>Micrococcales</taxon>
        <taxon>Ruaniaceae</taxon>
        <taxon>Occultella</taxon>
    </lineage>
</organism>
<dbReference type="InterPro" id="IPR013342">
    <property type="entry name" value="Mandelate_racemase_C"/>
</dbReference>
<keyword evidence="3" id="KW-1185">Reference proteome</keyword>
<dbReference type="InterPro" id="IPR029017">
    <property type="entry name" value="Enolase-like_N"/>
</dbReference>
<dbReference type="Gene3D" id="3.30.390.10">
    <property type="entry name" value="Enolase-like, N-terminal domain"/>
    <property type="match status" value="1"/>
</dbReference>
<comment type="caution">
    <text evidence="2">The sequence shown here is derived from an EMBL/GenBank/DDBJ whole genome shotgun (WGS) entry which is preliminary data.</text>
</comment>
<dbReference type="InterPro" id="IPR034593">
    <property type="entry name" value="DgoD-like"/>
</dbReference>
<evidence type="ECO:0000259" key="1">
    <source>
        <dbReference type="SMART" id="SM00922"/>
    </source>
</evidence>
<dbReference type="RefSeq" id="WP_156739619.1">
    <property type="nucleotide sequence ID" value="NZ_CACRYJ010000014.1"/>
</dbReference>
<dbReference type="PANTHER" id="PTHR48080">
    <property type="entry name" value="D-GALACTONATE DEHYDRATASE-RELATED"/>
    <property type="match status" value="1"/>
</dbReference>
<dbReference type="SUPFAM" id="SSF51604">
    <property type="entry name" value="Enolase C-terminal domain-like"/>
    <property type="match status" value="1"/>
</dbReference>
<gene>
    <name evidence="2" type="primary">catB</name>
    <name evidence="2" type="ORF">HALOF300_00875</name>
</gene>
<dbReference type="Proteomes" id="UP000419743">
    <property type="component" value="Unassembled WGS sequence"/>
</dbReference>
<dbReference type="SUPFAM" id="SSF54826">
    <property type="entry name" value="Enolase N-terminal domain-like"/>
    <property type="match status" value="1"/>
</dbReference>
<evidence type="ECO:0000313" key="2">
    <source>
        <dbReference type="EMBL" id="VZO35677.1"/>
    </source>
</evidence>
<dbReference type="SMART" id="SM00922">
    <property type="entry name" value="MR_MLE"/>
    <property type="match status" value="1"/>
</dbReference>
<dbReference type="AlphaFoldDB" id="A0A7M4DFI4"/>
<dbReference type="EMBL" id="CACRYJ010000014">
    <property type="protein sequence ID" value="VZO35677.1"/>
    <property type="molecule type" value="Genomic_DNA"/>
</dbReference>
<dbReference type="Pfam" id="PF13378">
    <property type="entry name" value="MR_MLE_C"/>
    <property type="match status" value="1"/>
</dbReference>
<dbReference type="EC" id="5.5.1.1" evidence="2"/>
<reference evidence="2 3" key="1">
    <citation type="submission" date="2019-11" db="EMBL/GenBank/DDBJ databases">
        <authorList>
            <person name="Criscuolo A."/>
        </authorList>
    </citation>
    <scope>NUCLEOTIDE SEQUENCE [LARGE SCALE GENOMIC DNA]</scope>
    <source>
        <strain evidence="2">CIP111667</strain>
    </source>
</reference>
<dbReference type="Gene3D" id="3.20.20.120">
    <property type="entry name" value="Enolase-like C-terminal domain"/>
    <property type="match status" value="1"/>
</dbReference>
<sequence>MTLKVTDVERFWINVPFRERVRTWNELLVAKWGVIEIVRVTTDADGVVGFGETLVHYTWQQVTDEAIARVIGTNPAQHLADDSLGAGLQMALYDAVGQALGVPMHALLGDPQVRDWCPISWWNTKMPPALLADEARDAVAEGYRAHKIKARPWFDVREQVAAISAATPDNYLIDIDWNGMLRTPSEALPVLRDLDRWPKVGLFESPIRQDDVIGHARLRPHSPRPLAEHFRKDLFPLWMRDDSIDSFVVFGAGVSGMMQQGHLAAGFNKTFWLQVVGSGITTAFTLHLGAVLTNATWPMVTGMNTLADDLIVDPIEIRDGLARTPQGPGLGVTIDEDALERYRVDTSAVPPLPRRILRFDLGDGRRRYFTDMTQLWRDCREDRNTPVQPVNAQLSVFDDDGSADFDAVHEQVTVTPAWSQDLPSRSRLRSADSSPTA</sequence>
<proteinExistence type="predicted"/>
<protein>
    <submittedName>
        <fullName evidence="2">Muconate cycloisomerase 1</fullName>
        <ecNumber evidence="2">5.5.1.1</ecNumber>
    </submittedName>
</protein>
<keyword evidence="2" id="KW-0413">Isomerase</keyword>
<dbReference type="InterPro" id="IPR029065">
    <property type="entry name" value="Enolase_C-like"/>
</dbReference>
<evidence type="ECO:0000313" key="3">
    <source>
        <dbReference type="Proteomes" id="UP000419743"/>
    </source>
</evidence>
<name>A0A7M4DFI4_9MICO</name>
<feature type="domain" description="Mandelate racemase/muconate lactonizing enzyme C-terminal" evidence="1">
    <location>
        <begin position="128"/>
        <end position="225"/>
    </location>
</feature>
<accession>A0A7M4DFI4</accession>
<dbReference type="InterPro" id="IPR036849">
    <property type="entry name" value="Enolase-like_C_sf"/>
</dbReference>